<dbReference type="GO" id="GO:0005506">
    <property type="term" value="F:iron ion binding"/>
    <property type="evidence" value="ECO:0007669"/>
    <property type="project" value="InterPro"/>
</dbReference>
<dbReference type="InterPro" id="IPR001128">
    <property type="entry name" value="Cyt_P450"/>
</dbReference>
<dbReference type="GO" id="GO:0020037">
    <property type="term" value="F:heme binding"/>
    <property type="evidence" value="ECO:0007669"/>
    <property type="project" value="InterPro"/>
</dbReference>
<evidence type="ECO:0000313" key="3">
    <source>
        <dbReference type="EMBL" id="KAH1906491.1"/>
    </source>
</evidence>
<keyword evidence="2" id="KW-0408">Iron</keyword>
<dbReference type="EMBL" id="JAIBSC010000037">
    <property type="protein sequence ID" value="KAH1906491.1"/>
    <property type="molecule type" value="Genomic_DNA"/>
</dbReference>
<dbReference type="Pfam" id="PF00067">
    <property type="entry name" value="p450"/>
    <property type="match status" value="1"/>
</dbReference>
<evidence type="ECO:0000256" key="2">
    <source>
        <dbReference type="PIRSR" id="PIRSR602401-1"/>
    </source>
</evidence>
<dbReference type="FunFam" id="1.10.630.10:FF:000051">
    <property type="entry name" value="Cytochrome P450 monooxygenase (Fum15)"/>
    <property type="match status" value="1"/>
</dbReference>
<dbReference type="GO" id="GO:0004497">
    <property type="term" value="F:monooxygenase activity"/>
    <property type="evidence" value="ECO:0007669"/>
    <property type="project" value="InterPro"/>
</dbReference>
<keyword evidence="2" id="KW-0349">Heme</keyword>
<dbReference type="PANTHER" id="PTHR24305:SF227">
    <property type="entry name" value="P450, PUTATIVE (EUROFUNG)-RELATED"/>
    <property type="match status" value="1"/>
</dbReference>
<comment type="caution">
    <text evidence="3">The sequence shown here is derived from an EMBL/GenBank/DDBJ whole genome shotgun (WGS) entry which is preliminary data.</text>
</comment>
<evidence type="ECO:0000313" key="4">
    <source>
        <dbReference type="Proteomes" id="UP000813423"/>
    </source>
</evidence>
<sequence length="544" mass="61124">MTVKIPWPAVYLAIAASVYMRPQYAILDSLTATFVVLSLAVTSFRIIYAFVLYPKFFTPIKHIPTPSNWSWLTGNTSSYLIESPFEEMIEWAYKVPNNGLIRYYIVGNLERVLLTNPKALSELLVTKVYEFPKPQLVRQSLARVTGKHGVLLVEGDEHKRQRKNLMPAFSYRHIKNLYPIFWSKSIEMVKLIEKDLHSRADAKDNIVRVSEWASRATLDIIGVAGMDHDFGSLHDSNNELTKHYRRLLEEPPLAMRIIFVLGVLFGSVGVVESLPLKRNREIRESSLYIRDVARQMIRKKEAKMKSQASAETGTDIVSVALESGAFTEEELVDQMMTFLAAGHETTSTALQWSVYALCKHPDVQTRLREEVRTHLPPISPEHPEPLSAATLDSLPYLNAFCNEVFRFHPSVPGTVRDAAKDTTLLGYPIPKGTRILVSPEVINHSKELWGPDADQFNVERWLGPGRANTGGASSNYSFLTFLHGPRSCIGQGFAKAELACLVAAIVGRFQMELKDADAKLEVRRSATVAPKDGVLARFTPLEGW</sequence>
<comment type="similarity">
    <text evidence="1">Belongs to the cytochrome P450 family.</text>
</comment>
<dbReference type="InterPro" id="IPR002401">
    <property type="entry name" value="Cyt_P450_E_grp-I"/>
</dbReference>
<dbReference type="AlphaFoldDB" id="A0A229WNL8"/>
<keyword evidence="2" id="KW-0479">Metal-binding</keyword>
<dbReference type="InterPro" id="IPR050121">
    <property type="entry name" value="Cytochrome_P450_monoxygenase"/>
</dbReference>
<dbReference type="GO" id="GO:0044283">
    <property type="term" value="P:small molecule biosynthetic process"/>
    <property type="evidence" value="ECO:0007669"/>
    <property type="project" value="UniProtKB-ARBA"/>
</dbReference>
<dbReference type="Gene3D" id="1.10.630.10">
    <property type="entry name" value="Cytochrome P450"/>
    <property type="match status" value="1"/>
</dbReference>
<dbReference type="SUPFAM" id="SSF48264">
    <property type="entry name" value="Cytochrome P450"/>
    <property type="match status" value="1"/>
</dbReference>
<protein>
    <submittedName>
        <fullName evidence="3">Uncharacterized protein</fullName>
    </submittedName>
</protein>
<name>A0A229WNL8_ASPFM</name>
<dbReference type="PRINTS" id="PR00463">
    <property type="entry name" value="EP450I"/>
</dbReference>
<dbReference type="PRINTS" id="PR00385">
    <property type="entry name" value="P450"/>
</dbReference>
<proteinExistence type="inferred from homology"/>
<gene>
    <name evidence="3" type="ORF">KXV57_005505</name>
</gene>
<dbReference type="GO" id="GO:0016705">
    <property type="term" value="F:oxidoreductase activity, acting on paired donors, with incorporation or reduction of molecular oxygen"/>
    <property type="evidence" value="ECO:0007669"/>
    <property type="project" value="InterPro"/>
</dbReference>
<dbReference type="CDD" id="cd11069">
    <property type="entry name" value="CYP_FUM15-like"/>
    <property type="match status" value="1"/>
</dbReference>
<comment type="cofactor">
    <cofactor evidence="2">
        <name>heme</name>
        <dbReference type="ChEBI" id="CHEBI:30413"/>
    </cofactor>
</comment>
<organism evidence="3 4">
    <name type="scientific">Aspergillus fumigatus</name>
    <name type="common">Neosartorya fumigata</name>
    <dbReference type="NCBI Taxonomy" id="746128"/>
    <lineage>
        <taxon>Eukaryota</taxon>
        <taxon>Fungi</taxon>
        <taxon>Dikarya</taxon>
        <taxon>Ascomycota</taxon>
        <taxon>Pezizomycotina</taxon>
        <taxon>Eurotiomycetes</taxon>
        <taxon>Eurotiomycetidae</taxon>
        <taxon>Eurotiales</taxon>
        <taxon>Aspergillaceae</taxon>
        <taxon>Aspergillus</taxon>
        <taxon>Aspergillus subgen. Fumigati</taxon>
    </lineage>
</organism>
<accession>A0A229WNL8</accession>
<feature type="binding site" description="axial binding residue" evidence="2">
    <location>
        <position position="488"/>
    </location>
    <ligand>
        <name>heme</name>
        <dbReference type="ChEBI" id="CHEBI:30413"/>
    </ligand>
    <ligandPart>
        <name>Fe</name>
        <dbReference type="ChEBI" id="CHEBI:18248"/>
    </ligandPart>
</feature>
<evidence type="ECO:0000256" key="1">
    <source>
        <dbReference type="ARBA" id="ARBA00010617"/>
    </source>
</evidence>
<reference evidence="3" key="1">
    <citation type="submission" date="2021-08" db="EMBL/GenBank/DDBJ databases">
        <title>Global Aspergillus fumigatus from environmental and clinical sources.</title>
        <authorList>
            <person name="Barber A."/>
            <person name="Sae-Ong T."/>
        </authorList>
    </citation>
    <scope>NUCLEOTIDE SEQUENCE</scope>
    <source>
        <strain evidence="3">NRZ-2016-071</strain>
    </source>
</reference>
<dbReference type="Proteomes" id="UP000813423">
    <property type="component" value="Unassembled WGS sequence"/>
</dbReference>
<dbReference type="PANTHER" id="PTHR24305">
    <property type="entry name" value="CYTOCHROME P450"/>
    <property type="match status" value="1"/>
</dbReference>
<dbReference type="InterPro" id="IPR036396">
    <property type="entry name" value="Cyt_P450_sf"/>
</dbReference>